<dbReference type="InterPro" id="IPR041078">
    <property type="entry name" value="Plavaka"/>
</dbReference>
<protein>
    <submittedName>
        <fullName evidence="2">Uncharacterized protein</fullName>
    </submittedName>
</protein>
<dbReference type="RefSeq" id="XP_007369028.1">
    <property type="nucleotide sequence ID" value="XM_007368966.1"/>
</dbReference>
<evidence type="ECO:0000313" key="2">
    <source>
        <dbReference type="EMBL" id="EJF58210.1"/>
    </source>
</evidence>
<gene>
    <name evidence="2" type="ORF">DICSQDRAFT_67492</name>
</gene>
<feature type="non-terminal residue" evidence="2">
    <location>
        <position position="841"/>
    </location>
</feature>
<evidence type="ECO:0000313" key="3">
    <source>
        <dbReference type="Proteomes" id="UP000053319"/>
    </source>
</evidence>
<dbReference type="OMA" id="CIARSCH"/>
<dbReference type="Proteomes" id="UP000053319">
    <property type="component" value="Unassembled WGS sequence"/>
</dbReference>
<organism evidence="2 3">
    <name type="scientific">Dichomitus squalens (strain LYAD-421)</name>
    <name type="common">Western red white-rot fungus</name>
    <dbReference type="NCBI Taxonomy" id="732165"/>
    <lineage>
        <taxon>Eukaryota</taxon>
        <taxon>Fungi</taxon>
        <taxon>Dikarya</taxon>
        <taxon>Basidiomycota</taxon>
        <taxon>Agaricomycotina</taxon>
        <taxon>Agaricomycetes</taxon>
        <taxon>Polyporales</taxon>
        <taxon>Polyporaceae</taxon>
        <taxon>Dichomitus</taxon>
    </lineage>
</organism>
<feature type="region of interest" description="Disordered" evidence="1">
    <location>
        <begin position="1"/>
        <end position="20"/>
    </location>
</feature>
<sequence length="841" mass="95561">PCDREGNFLPANTPPPPSEGINDFTPFEDRPSFEFAELLFEKMRSSSADINQLLQILSAKRVIQTNGQDSSNGFFSSTDTMYHTIDDIDFGNIEWKTIKVRYTGPMDPEAHWMHDEYEFHYRDIEQALVNMAGSAEFENSWDYIPFEEYPAQNNRQFSNLMSAHFAWKQADKIAQDPATHGAMLFPLILGADKTTVSVATGHQEFHPVYASAGNLHNSMRRAHGEAVIPIAFLPIPKTVRQHSDSAAFRAFKKQLYHHALAHVLAPLSPWMTTPRVIRCPDGHFRRAVFEIGPFIADYPEQVYVSGVVSSWCPKCRARPTELDKAGPPCFREHTECLLETFDAPTLWDVFGIDSNVVPFTYRFPRADIHELLSPDLLHQLIKGTFKDHLVDWVTQYIYLTAESEAEAKRIMDDIDRRIAAAPSFPGLRRFPDGRNFSQWTGNDSKALMRVYLPAITGHVPTQVSECIAAFLDFCYLARRPTHDTKTLHDMDVALTKFHKLRTIFEDIGVRPDGISLPRQHALIHYIKSIQLFGSPNGLCSSITESKHIVAVKRPWRSSNGFHPIKQILAFNTRLSKMAAARMEFGRSGMLQDNVLTDALLSFEAFEGPAPGFESDTNITFVARASEFLPSLVYARLPKLRENIRRFLHDDNFPELDPGDAIPLEQCPYIAKNLRIAVYHHAYATFHAPSEISGPGGMHREVIRCNPLWHGQYARFDTVLVNLQPDGSFSDGSIVVARVLLFFSFMFEDTKYECAFVEWFLLHNDEPDDLTGLWVVEPEILGNGERAVGVIAIDCIVRACHLMPVFGTTRIPITFHFSDTLDAFRTYYVNRYIDYHAHETIH</sequence>
<proteinExistence type="predicted"/>
<dbReference type="OrthoDB" id="2747587at2759"/>
<dbReference type="KEGG" id="dsq:DICSQDRAFT_67492"/>
<name>R7SR51_DICSQ</name>
<dbReference type="Pfam" id="PF18759">
    <property type="entry name" value="Plavaka"/>
    <property type="match status" value="1"/>
</dbReference>
<dbReference type="AlphaFoldDB" id="R7SR51"/>
<reference evidence="2 3" key="1">
    <citation type="journal article" date="2012" name="Science">
        <title>The Paleozoic origin of enzymatic lignin decomposition reconstructed from 31 fungal genomes.</title>
        <authorList>
            <person name="Floudas D."/>
            <person name="Binder M."/>
            <person name="Riley R."/>
            <person name="Barry K."/>
            <person name="Blanchette R.A."/>
            <person name="Henrissat B."/>
            <person name="Martinez A.T."/>
            <person name="Otillar R."/>
            <person name="Spatafora J.W."/>
            <person name="Yadav J.S."/>
            <person name="Aerts A."/>
            <person name="Benoit I."/>
            <person name="Boyd A."/>
            <person name="Carlson A."/>
            <person name="Copeland A."/>
            <person name="Coutinho P.M."/>
            <person name="de Vries R.P."/>
            <person name="Ferreira P."/>
            <person name="Findley K."/>
            <person name="Foster B."/>
            <person name="Gaskell J."/>
            <person name="Glotzer D."/>
            <person name="Gorecki P."/>
            <person name="Heitman J."/>
            <person name="Hesse C."/>
            <person name="Hori C."/>
            <person name="Igarashi K."/>
            <person name="Jurgens J.A."/>
            <person name="Kallen N."/>
            <person name="Kersten P."/>
            <person name="Kohler A."/>
            <person name="Kuees U."/>
            <person name="Kumar T.K.A."/>
            <person name="Kuo A."/>
            <person name="LaButti K."/>
            <person name="Larrondo L.F."/>
            <person name="Lindquist E."/>
            <person name="Ling A."/>
            <person name="Lombard V."/>
            <person name="Lucas S."/>
            <person name="Lundell T."/>
            <person name="Martin R."/>
            <person name="McLaughlin D.J."/>
            <person name="Morgenstern I."/>
            <person name="Morin E."/>
            <person name="Murat C."/>
            <person name="Nagy L.G."/>
            <person name="Nolan M."/>
            <person name="Ohm R.A."/>
            <person name="Patyshakuliyeva A."/>
            <person name="Rokas A."/>
            <person name="Ruiz-Duenas F.J."/>
            <person name="Sabat G."/>
            <person name="Salamov A."/>
            <person name="Samejima M."/>
            <person name="Schmutz J."/>
            <person name="Slot J.C."/>
            <person name="St John F."/>
            <person name="Stenlid J."/>
            <person name="Sun H."/>
            <person name="Sun S."/>
            <person name="Syed K."/>
            <person name="Tsang A."/>
            <person name="Wiebenga A."/>
            <person name="Young D."/>
            <person name="Pisabarro A."/>
            <person name="Eastwood D.C."/>
            <person name="Martin F."/>
            <person name="Cullen D."/>
            <person name="Grigoriev I.V."/>
            <person name="Hibbett D.S."/>
        </authorList>
    </citation>
    <scope>NUCLEOTIDE SEQUENCE [LARGE SCALE GENOMIC DNA]</scope>
    <source>
        <strain evidence="2 3">LYAD-421 SS1</strain>
    </source>
</reference>
<dbReference type="GeneID" id="18843531"/>
<dbReference type="HOGENOM" id="CLU_006344_1_0_1"/>
<dbReference type="EMBL" id="JH719438">
    <property type="protein sequence ID" value="EJF58210.1"/>
    <property type="molecule type" value="Genomic_DNA"/>
</dbReference>
<accession>R7SR51</accession>
<evidence type="ECO:0000256" key="1">
    <source>
        <dbReference type="SAM" id="MobiDB-lite"/>
    </source>
</evidence>